<feature type="compositionally biased region" description="Basic residues" evidence="1">
    <location>
        <begin position="106"/>
        <end position="132"/>
    </location>
</feature>
<keyword evidence="3" id="KW-1185">Reference proteome</keyword>
<sequence length="159" mass="17383">LLSLAVSPVSLAAALAHQRYWRRFFPWKAAAGGGARRLGSAAAAVPGRGFGGGVRRAPVPDTGRQVPVERDEAGVCADMLDGLIDAVVGLAQGALLLPHLRPGRPGGRRLRLPRHQRQRPRRQPRRRRRPHPPRQLLRPQCACRLHLRLAASRPAGLMQ</sequence>
<evidence type="ECO:0000256" key="1">
    <source>
        <dbReference type="SAM" id="MobiDB-lite"/>
    </source>
</evidence>
<gene>
    <name evidence="2" type="ORF">BAE44_0005182</name>
</gene>
<evidence type="ECO:0000313" key="3">
    <source>
        <dbReference type="Proteomes" id="UP000095767"/>
    </source>
</evidence>
<reference evidence="2 3" key="1">
    <citation type="submission" date="2016-09" db="EMBL/GenBank/DDBJ databases">
        <title>The draft genome of Dichanthelium oligosanthes: A C3 panicoid grass species.</title>
        <authorList>
            <person name="Studer A.J."/>
            <person name="Schnable J.C."/>
            <person name="Brutnell T.P."/>
        </authorList>
    </citation>
    <scope>NUCLEOTIDE SEQUENCE [LARGE SCALE GENOMIC DNA]</scope>
    <source>
        <strain evidence="3">cv. Kellogg 1175</strain>
        <tissue evidence="2">Leaf</tissue>
    </source>
</reference>
<dbReference type="Proteomes" id="UP000095767">
    <property type="component" value="Unassembled WGS sequence"/>
</dbReference>
<comment type="caution">
    <text evidence="2">The sequence shown here is derived from an EMBL/GenBank/DDBJ whole genome shotgun (WGS) entry which is preliminary data.</text>
</comment>
<organism evidence="2 3">
    <name type="scientific">Dichanthelium oligosanthes</name>
    <dbReference type="NCBI Taxonomy" id="888268"/>
    <lineage>
        <taxon>Eukaryota</taxon>
        <taxon>Viridiplantae</taxon>
        <taxon>Streptophyta</taxon>
        <taxon>Embryophyta</taxon>
        <taxon>Tracheophyta</taxon>
        <taxon>Spermatophyta</taxon>
        <taxon>Magnoliopsida</taxon>
        <taxon>Liliopsida</taxon>
        <taxon>Poales</taxon>
        <taxon>Poaceae</taxon>
        <taxon>PACMAD clade</taxon>
        <taxon>Panicoideae</taxon>
        <taxon>Panicodae</taxon>
        <taxon>Paniceae</taxon>
        <taxon>Dichantheliinae</taxon>
        <taxon>Dichanthelium</taxon>
    </lineage>
</organism>
<dbReference type="EMBL" id="LWDX02017524">
    <property type="protein sequence ID" value="OEL33799.1"/>
    <property type="molecule type" value="Genomic_DNA"/>
</dbReference>
<feature type="non-terminal residue" evidence="2">
    <location>
        <position position="1"/>
    </location>
</feature>
<proteinExistence type="predicted"/>
<protein>
    <submittedName>
        <fullName evidence="2">Uncharacterized protein</fullName>
    </submittedName>
</protein>
<accession>A0A1E5W8Q3</accession>
<name>A0A1E5W8Q3_9POAL</name>
<feature type="region of interest" description="Disordered" evidence="1">
    <location>
        <begin position="101"/>
        <end position="139"/>
    </location>
</feature>
<evidence type="ECO:0000313" key="2">
    <source>
        <dbReference type="EMBL" id="OEL33799.1"/>
    </source>
</evidence>
<dbReference type="AlphaFoldDB" id="A0A1E5W8Q3"/>